<proteinExistence type="predicted"/>
<protein>
    <submittedName>
        <fullName evidence="2">Uncharacterized protein</fullName>
    </submittedName>
</protein>
<organism evidence="2 3">
    <name type="scientific">Coregonus suidteri</name>
    <dbReference type="NCBI Taxonomy" id="861788"/>
    <lineage>
        <taxon>Eukaryota</taxon>
        <taxon>Metazoa</taxon>
        <taxon>Chordata</taxon>
        <taxon>Craniata</taxon>
        <taxon>Vertebrata</taxon>
        <taxon>Euteleostomi</taxon>
        <taxon>Actinopterygii</taxon>
        <taxon>Neopterygii</taxon>
        <taxon>Teleostei</taxon>
        <taxon>Protacanthopterygii</taxon>
        <taxon>Salmoniformes</taxon>
        <taxon>Salmonidae</taxon>
        <taxon>Coregoninae</taxon>
        <taxon>Coregonus</taxon>
    </lineage>
</organism>
<evidence type="ECO:0000313" key="2">
    <source>
        <dbReference type="EMBL" id="KAK6296433.1"/>
    </source>
</evidence>
<accession>A0AAN8QH54</accession>
<dbReference type="AlphaFoldDB" id="A0AAN8QH54"/>
<gene>
    <name evidence="2" type="ORF">J4Q44_G00325750</name>
</gene>
<evidence type="ECO:0000313" key="3">
    <source>
        <dbReference type="Proteomes" id="UP001356427"/>
    </source>
</evidence>
<keyword evidence="1" id="KW-0732">Signal</keyword>
<evidence type="ECO:0000256" key="1">
    <source>
        <dbReference type="SAM" id="SignalP"/>
    </source>
</evidence>
<keyword evidence="3" id="KW-1185">Reference proteome</keyword>
<reference evidence="2 3" key="1">
    <citation type="submission" date="2021-04" db="EMBL/GenBank/DDBJ databases">
        <authorList>
            <person name="De Guttry C."/>
            <person name="Zahm M."/>
            <person name="Klopp C."/>
            <person name="Cabau C."/>
            <person name="Louis A."/>
            <person name="Berthelot C."/>
            <person name="Parey E."/>
            <person name="Roest Crollius H."/>
            <person name="Montfort J."/>
            <person name="Robinson-Rechavi M."/>
            <person name="Bucao C."/>
            <person name="Bouchez O."/>
            <person name="Gislard M."/>
            <person name="Lluch J."/>
            <person name="Milhes M."/>
            <person name="Lampietro C."/>
            <person name="Lopez Roques C."/>
            <person name="Donnadieu C."/>
            <person name="Braasch I."/>
            <person name="Desvignes T."/>
            <person name="Postlethwait J."/>
            <person name="Bobe J."/>
            <person name="Wedekind C."/>
            <person name="Guiguen Y."/>
        </authorList>
    </citation>
    <scope>NUCLEOTIDE SEQUENCE [LARGE SCALE GENOMIC DNA]</scope>
    <source>
        <strain evidence="2">Cs_M1</strain>
        <tissue evidence="2">Blood</tissue>
    </source>
</reference>
<dbReference type="Proteomes" id="UP001356427">
    <property type="component" value="Unassembled WGS sequence"/>
</dbReference>
<feature type="chain" id="PRO_5042903992" evidence="1">
    <location>
        <begin position="25"/>
        <end position="70"/>
    </location>
</feature>
<sequence length="70" mass="7788">MPLLIMLTVRSLTVAGMCMVVGLADREQTERFWSYLGKFGKITKEVTSPHGVDALTDALLCYAARVREKV</sequence>
<comment type="caution">
    <text evidence="2">The sequence shown here is derived from an EMBL/GenBank/DDBJ whole genome shotgun (WGS) entry which is preliminary data.</text>
</comment>
<dbReference type="EMBL" id="JAGTTL010000032">
    <property type="protein sequence ID" value="KAK6296433.1"/>
    <property type="molecule type" value="Genomic_DNA"/>
</dbReference>
<name>A0AAN8QH54_9TELE</name>
<feature type="signal peptide" evidence="1">
    <location>
        <begin position="1"/>
        <end position="24"/>
    </location>
</feature>